<gene>
    <name evidence="2" type="ORF">AVDCRST_MAG57-1724</name>
</gene>
<reference evidence="2" key="1">
    <citation type="submission" date="2020-02" db="EMBL/GenBank/DDBJ databases">
        <authorList>
            <person name="Meier V. D."/>
        </authorList>
    </citation>
    <scope>NUCLEOTIDE SEQUENCE</scope>
    <source>
        <strain evidence="2">AVDCRST_MAG57</strain>
    </source>
</reference>
<dbReference type="AlphaFoldDB" id="A0A6J4I9Q4"/>
<feature type="transmembrane region" description="Helical" evidence="1">
    <location>
        <begin position="215"/>
        <end position="235"/>
    </location>
</feature>
<protein>
    <submittedName>
        <fullName evidence="2">Uncharacterized protein</fullName>
    </submittedName>
</protein>
<name>A0A6J4I9Q4_9ACTN</name>
<dbReference type="EMBL" id="CADCTI010000157">
    <property type="protein sequence ID" value="CAA9246006.1"/>
    <property type="molecule type" value="Genomic_DNA"/>
</dbReference>
<proteinExistence type="predicted"/>
<accession>A0A6J4I9Q4</accession>
<sequence>MQQSSAVAPPRVRRGLPAWDRLRLGLLAVWLVLAVASVALGQRETPLADLEAAVAQGRVDSVLVLGRAVPPEQGYSTQSVQWRDGLVRRTAEARVGGLPVGGRPDVPSRGEDLGVLLSRADPDLQVRRSDQAPLWSSGELLGWQVPTWVSLIAVVTFLLQLGHLVGVPQTWRATRWAWFWVTTVPVVGTVTMLLLSGRTPGLPAPSAGSRRLTGGWAFLLSSAATSLLSGVTTTGGT</sequence>
<feature type="transmembrane region" description="Helical" evidence="1">
    <location>
        <begin position="145"/>
        <end position="165"/>
    </location>
</feature>
<feature type="transmembrane region" description="Helical" evidence="1">
    <location>
        <begin position="177"/>
        <end position="195"/>
    </location>
</feature>
<feature type="transmembrane region" description="Helical" evidence="1">
    <location>
        <begin position="21"/>
        <end position="40"/>
    </location>
</feature>
<evidence type="ECO:0000256" key="1">
    <source>
        <dbReference type="SAM" id="Phobius"/>
    </source>
</evidence>
<organism evidence="2">
    <name type="scientific">uncultured Blastococcus sp</name>
    <dbReference type="NCBI Taxonomy" id="217144"/>
    <lineage>
        <taxon>Bacteria</taxon>
        <taxon>Bacillati</taxon>
        <taxon>Actinomycetota</taxon>
        <taxon>Actinomycetes</taxon>
        <taxon>Geodermatophilales</taxon>
        <taxon>Geodermatophilaceae</taxon>
        <taxon>Blastococcus</taxon>
        <taxon>environmental samples</taxon>
    </lineage>
</organism>
<evidence type="ECO:0000313" key="2">
    <source>
        <dbReference type="EMBL" id="CAA9246006.1"/>
    </source>
</evidence>
<keyword evidence="1" id="KW-0812">Transmembrane</keyword>
<keyword evidence="1" id="KW-0472">Membrane</keyword>
<keyword evidence="1" id="KW-1133">Transmembrane helix</keyword>